<evidence type="ECO:0000313" key="3">
    <source>
        <dbReference type="Proteomes" id="UP000287188"/>
    </source>
</evidence>
<dbReference type="GO" id="GO:0031415">
    <property type="term" value="C:NatA complex"/>
    <property type="evidence" value="ECO:0007669"/>
    <property type="project" value="TreeGrafter"/>
</dbReference>
<dbReference type="CDD" id="cd04301">
    <property type="entry name" value="NAT_SF"/>
    <property type="match status" value="1"/>
</dbReference>
<gene>
    <name evidence="2" type="ORF">KDK_51220</name>
</gene>
<evidence type="ECO:0000259" key="1">
    <source>
        <dbReference type="PROSITE" id="PS51186"/>
    </source>
</evidence>
<feature type="domain" description="N-acetyltransferase" evidence="1">
    <location>
        <begin position="40"/>
        <end position="190"/>
    </location>
</feature>
<sequence length="202" mass="22819">MSVASVNLINQHGMADIQKVSWVVRAATNSVEDQQYLTCMCYVSAFPMRPYPVYRRGERVIERLPQVYPWRCEWGRPGDSAFLAVDSVTQKRLGAVWCRLFSSSYDFVPGFYDSNVPIMAIAVDAAYREHGIGGLLLRVLKQTVYQQGYTALSLAVTEKNLAKLLYERHGFKVLSEQSSPGLITMSVDLTIPPHSQPPLYFF</sequence>
<dbReference type="Pfam" id="PF13508">
    <property type="entry name" value="Acetyltransf_7"/>
    <property type="match status" value="1"/>
</dbReference>
<dbReference type="PROSITE" id="PS51186">
    <property type="entry name" value="GNAT"/>
    <property type="match status" value="1"/>
</dbReference>
<evidence type="ECO:0000313" key="2">
    <source>
        <dbReference type="EMBL" id="GCE21322.1"/>
    </source>
</evidence>
<reference evidence="3" key="1">
    <citation type="submission" date="2018-12" db="EMBL/GenBank/DDBJ databases">
        <title>Tengunoibacter tsumagoiensis gen. nov., sp. nov., Dictyobacter kobayashii sp. nov., D. alpinus sp. nov., and D. joshuensis sp. nov. and description of Dictyobacteraceae fam. nov. within the order Ktedonobacterales isolated from Tengu-no-mugimeshi.</title>
        <authorList>
            <person name="Wang C.M."/>
            <person name="Zheng Y."/>
            <person name="Sakai Y."/>
            <person name="Toyoda A."/>
            <person name="Minakuchi Y."/>
            <person name="Abe K."/>
            <person name="Yokota A."/>
            <person name="Yabe S."/>
        </authorList>
    </citation>
    <scope>NUCLEOTIDE SEQUENCE [LARGE SCALE GENOMIC DNA]</scope>
    <source>
        <strain evidence="3">Uno11</strain>
    </source>
</reference>
<organism evidence="2 3">
    <name type="scientific">Dictyobacter kobayashii</name>
    <dbReference type="NCBI Taxonomy" id="2014872"/>
    <lineage>
        <taxon>Bacteria</taxon>
        <taxon>Bacillati</taxon>
        <taxon>Chloroflexota</taxon>
        <taxon>Ktedonobacteria</taxon>
        <taxon>Ktedonobacterales</taxon>
        <taxon>Dictyobacteraceae</taxon>
        <taxon>Dictyobacter</taxon>
    </lineage>
</organism>
<dbReference type="AlphaFoldDB" id="A0A402AQF3"/>
<proteinExistence type="predicted"/>
<dbReference type="Proteomes" id="UP000287188">
    <property type="component" value="Unassembled WGS sequence"/>
</dbReference>
<name>A0A402AQF3_9CHLR</name>
<dbReference type="Gene3D" id="3.40.630.30">
    <property type="match status" value="1"/>
</dbReference>
<dbReference type="EMBL" id="BIFS01000001">
    <property type="protein sequence ID" value="GCE21322.1"/>
    <property type="molecule type" value="Genomic_DNA"/>
</dbReference>
<dbReference type="InterPro" id="IPR051556">
    <property type="entry name" value="N-term/lysine_N-AcTrnsfr"/>
</dbReference>
<dbReference type="PANTHER" id="PTHR42919">
    <property type="entry name" value="N-ALPHA-ACETYLTRANSFERASE"/>
    <property type="match status" value="1"/>
</dbReference>
<accession>A0A402AQF3</accession>
<keyword evidence="3" id="KW-1185">Reference proteome</keyword>
<dbReference type="GO" id="GO:0008080">
    <property type="term" value="F:N-acetyltransferase activity"/>
    <property type="evidence" value="ECO:0007669"/>
    <property type="project" value="TreeGrafter"/>
</dbReference>
<dbReference type="PANTHER" id="PTHR42919:SF20">
    <property type="entry name" value="GCN5-RELATED N-ACETYLTRANSFERASE 10, CHLOROPLASTIC"/>
    <property type="match status" value="1"/>
</dbReference>
<comment type="caution">
    <text evidence="2">The sequence shown here is derived from an EMBL/GenBank/DDBJ whole genome shotgun (WGS) entry which is preliminary data.</text>
</comment>
<dbReference type="OrthoDB" id="9790865at2"/>
<protein>
    <recommendedName>
        <fullName evidence="1">N-acetyltransferase domain-containing protein</fullName>
    </recommendedName>
</protein>
<dbReference type="GO" id="GO:0007064">
    <property type="term" value="P:mitotic sister chromatid cohesion"/>
    <property type="evidence" value="ECO:0007669"/>
    <property type="project" value="TreeGrafter"/>
</dbReference>
<dbReference type="InterPro" id="IPR000182">
    <property type="entry name" value="GNAT_dom"/>
</dbReference>
<dbReference type="SUPFAM" id="SSF55729">
    <property type="entry name" value="Acyl-CoA N-acyltransferases (Nat)"/>
    <property type="match status" value="1"/>
</dbReference>
<dbReference type="RefSeq" id="WP_126552916.1">
    <property type="nucleotide sequence ID" value="NZ_BIFS01000001.1"/>
</dbReference>
<dbReference type="InterPro" id="IPR016181">
    <property type="entry name" value="Acyl_CoA_acyltransferase"/>
</dbReference>